<dbReference type="Gene3D" id="3.90.550.10">
    <property type="entry name" value="Spore Coat Polysaccharide Biosynthesis Protein SpsA, Chain A"/>
    <property type="match status" value="2"/>
</dbReference>
<dbReference type="STRING" id="658219.SAMN05216212_1907"/>
<name>A0A1G9A9J3_9GAMM</name>
<evidence type="ECO:0000313" key="4">
    <source>
        <dbReference type="Proteomes" id="UP000199305"/>
    </source>
</evidence>
<dbReference type="SUPFAM" id="SSF53448">
    <property type="entry name" value="Nucleotide-diphospho-sugar transferases"/>
    <property type="match status" value="2"/>
</dbReference>
<dbReference type="CDD" id="cd04186">
    <property type="entry name" value="GT_2_like_c"/>
    <property type="match status" value="1"/>
</dbReference>
<keyword evidence="3" id="KW-0808">Transferase</keyword>
<dbReference type="PANTHER" id="PTHR43685">
    <property type="entry name" value="GLYCOSYLTRANSFERASE"/>
    <property type="match status" value="1"/>
</dbReference>
<dbReference type="OrthoDB" id="9801954at2"/>
<dbReference type="InterPro" id="IPR029044">
    <property type="entry name" value="Nucleotide-diphossugar_trans"/>
</dbReference>
<dbReference type="AlphaFoldDB" id="A0A1G9A9J3"/>
<feature type="region of interest" description="Disordered" evidence="1">
    <location>
        <begin position="1"/>
        <end position="25"/>
    </location>
</feature>
<dbReference type="GO" id="GO:0016740">
    <property type="term" value="F:transferase activity"/>
    <property type="evidence" value="ECO:0007669"/>
    <property type="project" value="UniProtKB-KW"/>
</dbReference>
<evidence type="ECO:0000256" key="1">
    <source>
        <dbReference type="SAM" id="MobiDB-lite"/>
    </source>
</evidence>
<reference evidence="4" key="1">
    <citation type="submission" date="2016-10" db="EMBL/GenBank/DDBJ databases">
        <authorList>
            <person name="Varghese N."/>
            <person name="Submissions S."/>
        </authorList>
    </citation>
    <scope>NUCLEOTIDE SEQUENCE [LARGE SCALE GENOMIC DNA]</scope>
    <source>
        <strain evidence="4">CGMCC 1.10658</strain>
    </source>
</reference>
<keyword evidence="4" id="KW-1185">Reference proteome</keyword>
<feature type="domain" description="Glycosyltransferase 2-like" evidence="2">
    <location>
        <begin position="466"/>
        <end position="579"/>
    </location>
</feature>
<protein>
    <submittedName>
        <fullName evidence="3">Glycosyltransferase, GT2 family</fullName>
    </submittedName>
</protein>
<gene>
    <name evidence="3" type="ORF">SAMN05216212_1907</name>
</gene>
<dbReference type="Proteomes" id="UP000199305">
    <property type="component" value="Unassembled WGS sequence"/>
</dbReference>
<evidence type="ECO:0000259" key="2">
    <source>
        <dbReference type="Pfam" id="PF00535"/>
    </source>
</evidence>
<accession>A0A1G9A9J3</accession>
<dbReference type="PANTHER" id="PTHR43685:SF11">
    <property type="entry name" value="GLYCOSYLTRANSFERASE TAGX-RELATED"/>
    <property type="match status" value="1"/>
</dbReference>
<sequence>MSATDQFSAEGKPDPSDDEFSAMESGSRKQFPCAHCEKVEAELKEANLRLEWIYSSKSWLLTRPLRCAARLARRAQHYVRYGLQAAKRGIIHGLYMVARAKWLPAKLKYRLLGIFRWLTSRVFQVHSNNSNRQMMRHLARDRNSALFDIEFDDCMEDMPEIEITAVTFNNKKWLKGFFQSLCAQNYPLKKITLHFVDNASSDGTPEEIEDLTLEFGDKFKAVHLYNRPNLGFGAGHDFAIRKCVADYVLVSNVDLVFEEDSITRAVSFAAADKAKTASWEFRQKPYEHPKYFDPVTLETSWSSHACILIQREAYLDVGGYEPKIFMYGEDVELSYRFRDAGYHVKYVPQAVVWHHTYEHAHQVKPVQFMGSTLANAYIRLRYGSVKDIIAILALYGSLITIVRGVPGGRRMLFKNLLKIVVNAPYFLLTRKKSTLRFPFRAWDYEMQRDGAFFELRPPVEKPPLVSVITRTYPGREKWLRECIASVLNQTYPNLELVVVEDGGETHRDFIQKVSERLPEGKQVIYSGQPKKGRSFNGNAGLDIASGQYFTFLDDDDLFFPDHVETLMAELLHESKVVGVYGLSWEVETSTNAELKGSSHYLEETHSTPAIFRQEFSVNTLRHHNFIPIQAVIFKRDLYDQFGGFDIEMDALEDWDLWVRYTSDSPFKYVEKTTSLFRTPYDRNERMRRHETLHASYKRAVDKQKKFFASRDSVHEQS</sequence>
<dbReference type="EMBL" id="FNFH01000003">
    <property type="protein sequence ID" value="SDK24036.1"/>
    <property type="molecule type" value="Genomic_DNA"/>
</dbReference>
<dbReference type="InterPro" id="IPR001173">
    <property type="entry name" value="Glyco_trans_2-like"/>
</dbReference>
<organism evidence="3 4">
    <name type="scientific">Microbulbifer yueqingensis</name>
    <dbReference type="NCBI Taxonomy" id="658219"/>
    <lineage>
        <taxon>Bacteria</taxon>
        <taxon>Pseudomonadati</taxon>
        <taxon>Pseudomonadota</taxon>
        <taxon>Gammaproteobacteria</taxon>
        <taxon>Cellvibrionales</taxon>
        <taxon>Microbulbiferaceae</taxon>
        <taxon>Microbulbifer</taxon>
    </lineage>
</organism>
<dbReference type="InterPro" id="IPR050834">
    <property type="entry name" value="Glycosyltransf_2"/>
</dbReference>
<evidence type="ECO:0000313" key="3">
    <source>
        <dbReference type="EMBL" id="SDK24036.1"/>
    </source>
</evidence>
<dbReference type="Pfam" id="PF00535">
    <property type="entry name" value="Glycos_transf_2"/>
    <property type="match status" value="2"/>
</dbReference>
<feature type="domain" description="Glycosyltransferase 2-like" evidence="2">
    <location>
        <begin position="166"/>
        <end position="292"/>
    </location>
</feature>
<dbReference type="RefSeq" id="WP_091512537.1">
    <property type="nucleotide sequence ID" value="NZ_FNFH01000003.1"/>
</dbReference>
<proteinExistence type="predicted"/>